<organism evidence="1 2">
    <name type="scientific">Cohnella soli</name>
    <dbReference type="NCBI Taxonomy" id="425005"/>
    <lineage>
        <taxon>Bacteria</taxon>
        <taxon>Bacillati</taxon>
        <taxon>Bacillota</taxon>
        <taxon>Bacilli</taxon>
        <taxon>Bacillales</taxon>
        <taxon>Paenibacillaceae</taxon>
        <taxon>Cohnella</taxon>
    </lineage>
</organism>
<keyword evidence="2" id="KW-1185">Reference proteome</keyword>
<dbReference type="EMBL" id="JBHSMI010000016">
    <property type="protein sequence ID" value="MFC5402923.1"/>
    <property type="molecule type" value="Genomic_DNA"/>
</dbReference>
<dbReference type="RefSeq" id="WP_378131816.1">
    <property type="nucleotide sequence ID" value="NZ_JBHSMI010000016.1"/>
</dbReference>
<name>A0ABW0HQT9_9BACL</name>
<proteinExistence type="predicted"/>
<accession>A0ABW0HQT9</accession>
<sequence>MRTKAYSTRLRYEDELDEAIIQILDEIENNDEDPGEWLREAARMRLELASRPVAEQPADNLAVFTLFTDQEATGLEHVVQRLFEAMSDEQKTAYIQEAIRMRVAIETDAPAYFINRWNQQQGSQEASLPADGHERLSTVSEVPLIALEKDGGQPPPETQEDGLSLYRNALAALMRLEMMERA</sequence>
<gene>
    <name evidence="1" type="ORF">ACFPOF_09225</name>
</gene>
<protein>
    <submittedName>
        <fullName evidence="1">Uncharacterized protein</fullName>
    </submittedName>
</protein>
<reference evidence="2" key="1">
    <citation type="journal article" date="2019" name="Int. J. Syst. Evol. Microbiol.">
        <title>The Global Catalogue of Microorganisms (GCM) 10K type strain sequencing project: providing services to taxonomists for standard genome sequencing and annotation.</title>
        <authorList>
            <consortium name="The Broad Institute Genomics Platform"/>
            <consortium name="The Broad Institute Genome Sequencing Center for Infectious Disease"/>
            <person name="Wu L."/>
            <person name="Ma J."/>
        </authorList>
    </citation>
    <scope>NUCLEOTIDE SEQUENCE [LARGE SCALE GENOMIC DNA]</scope>
    <source>
        <strain evidence="2">CGMCC 1.18575</strain>
    </source>
</reference>
<evidence type="ECO:0000313" key="1">
    <source>
        <dbReference type="EMBL" id="MFC5402923.1"/>
    </source>
</evidence>
<comment type="caution">
    <text evidence="1">The sequence shown here is derived from an EMBL/GenBank/DDBJ whole genome shotgun (WGS) entry which is preliminary data.</text>
</comment>
<dbReference type="Proteomes" id="UP001596113">
    <property type="component" value="Unassembled WGS sequence"/>
</dbReference>
<evidence type="ECO:0000313" key="2">
    <source>
        <dbReference type="Proteomes" id="UP001596113"/>
    </source>
</evidence>